<dbReference type="GO" id="GO:0006310">
    <property type="term" value="P:DNA recombination"/>
    <property type="evidence" value="ECO:0007669"/>
    <property type="project" value="UniProtKB-KW"/>
</dbReference>
<dbReference type="GO" id="GO:0051603">
    <property type="term" value="P:proteolysis involved in protein catabolic process"/>
    <property type="evidence" value="ECO:0007669"/>
    <property type="project" value="InterPro"/>
</dbReference>
<dbReference type="Pfam" id="PF00227">
    <property type="entry name" value="Proteasome"/>
    <property type="match status" value="1"/>
</dbReference>
<keyword evidence="4" id="KW-0645">Protease</keyword>
<dbReference type="Gene3D" id="3.60.20.10">
    <property type="entry name" value="Glutamine Phosphoribosylpyrophosphate, subunit 1, domain 1"/>
    <property type="match status" value="1"/>
</dbReference>
<dbReference type="PANTHER" id="PTHR32194:SF0">
    <property type="entry name" value="ATP-DEPENDENT PROTEASE SUBUNIT HSLV"/>
    <property type="match status" value="1"/>
</dbReference>
<dbReference type="NCBIfam" id="TIGR03692">
    <property type="entry name" value="ATP_dep_HslV"/>
    <property type="match status" value="1"/>
</dbReference>
<dbReference type="PROSITE" id="PS51898">
    <property type="entry name" value="TYR_RECOMBINASE"/>
    <property type="match status" value="1"/>
</dbReference>
<comment type="similarity">
    <text evidence="2">Belongs to the peptidase T1B family. HslV subfamily.</text>
</comment>
<keyword evidence="5" id="KW-0479">Metal-binding</keyword>
<reference evidence="9" key="1">
    <citation type="submission" date="2020-11" db="EMBL/GenBank/DDBJ databases">
        <authorList>
            <person name="Tran Van P."/>
        </authorList>
    </citation>
    <scope>NUCLEOTIDE SEQUENCE</scope>
</reference>
<dbReference type="PROSITE" id="PS51476">
    <property type="entry name" value="PROTEASOME_BETA_2"/>
    <property type="match status" value="1"/>
</dbReference>
<evidence type="ECO:0000256" key="1">
    <source>
        <dbReference type="ARBA" id="ARBA00004496"/>
    </source>
</evidence>
<dbReference type="GO" id="GO:0015074">
    <property type="term" value="P:DNA integration"/>
    <property type="evidence" value="ECO:0007669"/>
    <property type="project" value="InterPro"/>
</dbReference>
<gene>
    <name evidence="9" type="ORF">CTOB1V02_LOCUS15567</name>
</gene>
<dbReference type="Gene3D" id="1.10.443.10">
    <property type="entry name" value="Intergrase catalytic core"/>
    <property type="match status" value="1"/>
</dbReference>
<dbReference type="InterPro" id="IPR013762">
    <property type="entry name" value="Integrase-like_cat_sf"/>
</dbReference>
<dbReference type="InterPro" id="IPR002104">
    <property type="entry name" value="Integrase_catalytic"/>
</dbReference>
<dbReference type="CDD" id="cd01913">
    <property type="entry name" value="protease_HslV"/>
    <property type="match status" value="1"/>
</dbReference>
<dbReference type="InterPro" id="IPR023333">
    <property type="entry name" value="Proteasome_suB-type"/>
</dbReference>
<keyword evidence="3" id="KW-0963">Cytoplasm</keyword>
<accession>A0A7R8WVS6</accession>
<name>A0A7R8WVS6_9CRUS</name>
<keyword evidence="6" id="KW-0378">Hydrolase</keyword>
<evidence type="ECO:0000256" key="2">
    <source>
        <dbReference type="ARBA" id="ARBA00006053"/>
    </source>
</evidence>
<dbReference type="SUPFAM" id="SSF56235">
    <property type="entry name" value="N-terminal nucleophile aminohydrolases (Ntn hydrolases)"/>
    <property type="match status" value="1"/>
</dbReference>
<dbReference type="InterPro" id="IPR001353">
    <property type="entry name" value="Proteasome_sua/b"/>
</dbReference>
<sequence length="262" mass="28859">MNAIRNWLKQRETLLLERLVRQRGGDEKALFLNGRGGRLSTRSVERLVKFYGERVGLPQIVTPHALRHSFATHLLEMGADMRSVQELLGHASLSSTQRRDGRVAIAGDGQVSLGNTVMKHQAQKVRRLYHGAVITGFAGATADAFTLYDRLEQKLEQYKGNLMRAAVELAKDWRMDKMLRRLEAMLIAVDKENSFVLTGTGDVIEPDGGVIAIGSGGPYAQAAALALLENSDLSAEEICRIALEIAGRICVYTNNSITLETL</sequence>
<dbReference type="HAMAP" id="MF_00248">
    <property type="entry name" value="HslV"/>
    <property type="match status" value="1"/>
</dbReference>
<dbReference type="GO" id="GO:0009376">
    <property type="term" value="C:HslUV protease complex"/>
    <property type="evidence" value="ECO:0007669"/>
    <property type="project" value="InterPro"/>
</dbReference>
<dbReference type="GO" id="GO:0003677">
    <property type="term" value="F:DNA binding"/>
    <property type="evidence" value="ECO:0007669"/>
    <property type="project" value="InterPro"/>
</dbReference>
<dbReference type="PANTHER" id="PTHR32194">
    <property type="entry name" value="METALLOPROTEASE TLDD"/>
    <property type="match status" value="1"/>
</dbReference>
<organism evidence="9">
    <name type="scientific">Cyprideis torosa</name>
    <dbReference type="NCBI Taxonomy" id="163714"/>
    <lineage>
        <taxon>Eukaryota</taxon>
        <taxon>Metazoa</taxon>
        <taxon>Ecdysozoa</taxon>
        <taxon>Arthropoda</taxon>
        <taxon>Crustacea</taxon>
        <taxon>Oligostraca</taxon>
        <taxon>Ostracoda</taxon>
        <taxon>Podocopa</taxon>
        <taxon>Podocopida</taxon>
        <taxon>Cytherocopina</taxon>
        <taxon>Cytheroidea</taxon>
        <taxon>Cytherideidae</taxon>
        <taxon>Cyprideis</taxon>
    </lineage>
</organism>
<evidence type="ECO:0000256" key="8">
    <source>
        <dbReference type="ARBA" id="ARBA00026071"/>
    </source>
</evidence>
<dbReference type="SUPFAM" id="SSF56349">
    <property type="entry name" value="DNA breaking-rejoining enzymes"/>
    <property type="match status" value="1"/>
</dbReference>
<evidence type="ECO:0000256" key="5">
    <source>
        <dbReference type="ARBA" id="ARBA00022723"/>
    </source>
</evidence>
<dbReference type="NCBIfam" id="NF003964">
    <property type="entry name" value="PRK05456.1"/>
    <property type="match status" value="1"/>
</dbReference>
<keyword evidence="7" id="KW-0233">DNA recombination</keyword>
<comment type="subunit">
    <text evidence="8">The 26S proteasome consists of a 20S proteasome core and two 19S regulatory subunits. The 20S proteasome core is composed of 28 subunits that are arranged in four stacked rings, resulting in a barrel-shaped structure. The two end rings are each formed by seven alpha subunits, and the two central rings are each formed by seven beta subunits. The catalytic chamber with the active sites is on the inside of the barrel.</text>
</comment>
<dbReference type="OrthoDB" id="8300005at2759"/>
<dbReference type="AlphaFoldDB" id="A0A7R8WVS6"/>
<dbReference type="InterPro" id="IPR029055">
    <property type="entry name" value="Ntn_hydrolases_N"/>
</dbReference>
<evidence type="ECO:0000256" key="7">
    <source>
        <dbReference type="ARBA" id="ARBA00023172"/>
    </source>
</evidence>
<evidence type="ECO:0000256" key="3">
    <source>
        <dbReference type="ARBA" id="ARBA00022490"/>
    </source>
</evidence>
<evidence type="ECO:0000256" key="4">
    <source>
        <dbReference type="ARBA" id="ARBA00022670"/>
    </source>
</evidence>
<dbReference type="InterPro" id="IPR022281">
    <property type="entry name" value="ATP-dep_Prtase_HsIV_su"/>
</dbReference>
<protein>
    <submittedName>
        <fullName evidence="9">Uncharacterized protein</fullName>
    </submittedName>
</protein>
<dbReference type="InterPro" id="IPR011010">
    <property type="entry name" value="DNA_brk_join_enz"/>
</dbReference>
<comment type="subcellular location">
    <subcellularLocation>
        <location evidence="1">Cytoplasm</location>
    </subcellularLocation>
</comment>
<dbReference type="Pfam" id="PF00589">
    <property type="entry name" value="Phage_integrase"/>
    <property type="match status" value="1"/>
</dbReference>
<dbReference type="GO" id="GO:0004298">
    <property type="term" value="F:threonine-type endopeptidase activity"/>
    <property type="evidence" value="ECO:0007669"/>
    <property type="project" value="InterPro"/>
</dbReference>
<dbReference type="GO" id="GO:0005839">
    <property type="term" value="C:proteasome core complex"/>
    <property type="evidence" value="ECO:0007669"/>
    <property type="project" value="InterPro"/>
</dbReference>
<proteinExistence type="inferred from homology"/>
<dbReference type="GO" id="GO:0046872">
    <property type="term" value="F:metal ion binding"/>
    <property type="evidence" value="ECO:0007669"/>
    <property type="project" value="UniProtKB-KW"/>
</dbReference>
<evidence type="ECO:0000256" key="6">
    <source>
        <dbReference type="ARBA" id="ARBA00022801"/>
    </source>
</evidence>
<evidence type="ECO:0000313" key="9">
    <source>
        <dbReference type="EMBL" id="CAD7237752.1"/>
    </source>
</evidence>
<dbReference type="EMBL" id="OB691545">
    <property type="protein sequence ID" value="CAD7237752.1"/>
    <property type="molecule type" value="Genomic_DNA"/>
</dbReference>